<dbReference type="SUPFAM" id="SSF52025">
    <property type="entry name" value="PA domain"/>
    <property type="match status" value="1"/>
</dbReference>
<dbReference type="InterPro" id="IPR013783">
    <property type="entry name" value="Ig-like_fold"/>
</dbReference>
<evidence type="ECO:0000256" key="1">
    <source>
        <dbReference type="ARBA" id="ARBA00011073"/>
    </source>
</evidence>
<keyword evidence="2 5" id="KW-0645">Protease</keyword>
<dbReference type="Gene3D" id="2.60.40.10">
    <property type="entry name" value="Immunoglobulins"/>
    <property type="match status" value="1"/>
</dbReference>
<reference evidence="9 10" key="1">
    <citation type="journal article" date="2019" name="Int. J. Syst. Evol. Microbiol.">
        <title>The Global Catalogue of Microorganisms (GCM) 10K type strain sequencing project: providing services to taxonomists for standard genome sequencing and annotation.</title>
        <authorList>
            <consortium name="The Broad Institute Genomics Platform"/>
            <consortium name="The Broad Institute Genome Sequencing Center for Infectious Disease"/>
            <person name="Wu L."/>
            <person name="Ma J."/>
        </authorList>
    </citation>
    <scope>NUCLEOTIDE SEQUENCE [LARGE SCALE GENOMIC DNA]</scope>
    <source>
        <strain evidence="9 10">JCM 11136</strain>
    </source>
</reference>
<organism evidence="9 10">
    <name type="scientific">Nonomuraea longicatena</name>
    <dbReference type="NCBI Taxonomy" id="83682"/>
    <lineage>
        <taxon>Bacteria</taxon>
        <taxon>Bacillati</taxon>
        <taxon>Actinomycetota</taxon>
        <taxon>Actinomycetes</taxon>
        <taxon>Streptosporangiales</taxon>
        <taxon>Streptosporangiaceae</taxon>
        <taxon>Nonomuraea</taxon>
    </lineage>
</organism>
<sequence length="1273" mass="134515">MIAFGVLLSTGMAAPTPPPAPPTPAAPVPATAGQDPKKITLITGDVVTYRTAPDGTPDAQVEPARRPGGAPVFFFSYRERNAYYVYPADVLARISSGGLDRGLFDVAYLAANGYTDAETPTLPVIVQNGARRAALPATSGTRALPSIGATALRVDKRDSGRFWSALSRSDPGRIWLDRKVKPVLDGSVKQIGAPQAWAAGLKGKGVRVAVLDTGIDPDHPDVAGRVAAMENFTADPGPRDGHGHGTHVAATIAGNGEKYTGVAPEAELVVGKVLNDYGGGQESEVIAGMEWAVAQRARIVNMSLGGCCPGPGNPLDQAIAKLSEQGALFVVAAGNDGVSRSIGSPGTAPEALTVGAVDDGDRAASFSSRGPTAFDYTLKPDLTAPGVDIVSARAQGTSMGVPVGERHTTASGTSMATPHVAGAAALLAQRHPDWPNTRLKAVLTGTSHDAGLPAYTQGAGRVDVARAVKQQVYATGNVDFGFLAHPQPGPVTRTLTYTNDGDQPVTLSLRAEITPHRGSAPDGTLTLGGDTLTVPAKGSADVAVAFDPKGPDTWYEGRIEATADGGVVVGTAVGAFVEPRKVTVRTRMVLPDGGTEPTEIPWMLMRTDDRDDLVHSYYPPPGADSEVEVYPGSYAVVSALAWRDGRDGEWVQSLPTEPQVEITKDTTVTLDLRKAEKVEVDTPRPAEVYSSHYAFERRAASGVASVSVEALMPAYGLADYRLPPTRKVTQGTFVAAGRFLMGAPQVAMRVRGGPELTPRYAGTGMDVRKLPDRGGYPLLDAGRRTDFNGLDARGKLVLLDLSDLCPGSACDGDALDRVTAAQAAGAAGVLGYGAAHRAFLDPAGSWPTYPIPTLSLPAKEGRALSALAARRPVTVAAEGSASTPYFYSLTLPERGRIPADLDYDVKARDLRRVENRFHADRPGTAQVSADVSMRSGPGWFTGLWGLGHAWRSQTRVTEYVGPVADDVVWTRATTIGYDEGTDYYQRRALNATAVDVFDTAGEHVEPWGAQPRVPGNVGYSPAAASSGGAQCFPCRTEDLFVAALPVVGPFPNHQEAFAYNANFAGDRHGGGDELRLYRDGREIPLVERSAVLGIFAVTVPTFTMDGAEATYRMTDRFRTPNPLQRYAREVETAWTFRSKPPTGGMTGIGDGICLAWFVVSKIGPCEPVRRLNLRYDLGLDLDNRAKAGAVHRIRVTGYHGSLGLPDAKVSELRLQATFDDGRTWTPLRVSGGRASVVHPPLAQTTGAVGLRAQAKDAEGNTVEQTVHRAYGLK</sequence>
<keyword evidence="4 5" id="KW-0720">Serine protease</keyword>
<dbReference type="CDD" id="cd07487">
    <property type="entry name" value="Peptidases_S8_1"/>
    <property type="match status" value="1"/>
</dbReference>
<keyword evidence="3 5" id="KW-0378">Hydrolase</keyword>
<evidence type="ECO:0000256" key="7">
    <source>
        <dbReference type="SAM" id="MobiDB-lite"/>
    </source>
</evidence>
<dbReference type="Pfam" id="PF00082">
    <property type="entry name" value="Peptidase_S8"/>
    <property type="match status" value="1"/>
</dbReference>
<feature type="domain" description="Peptidase S8/S53" evidence="8">
    <location>
        <begin position="203"/>
        <end position="458"/>
    </location>
</feature>
<dbReference type="PANTHER" id="PTHR43806:SF11">
    <property type="entry name" value="CEREVISIN-RELATED"/>
    <property type="match status" value="1"/>
</dbReference>
<evidence type="ECO:0000313" key="9">
    <source>
        <dbReference type="EMBL" id="GAA0946756.1"/>
    </source>
</evidence>
<dbReference type="InterPro" id="IPR000209">
    <property type="entry name" value="Peptidase_S8/S53_dom"/>
</dbReference>
<comment type="caution">
    <text evidence="9">The sequence shown here is derived from an EMBL/GenBank/DDBJ whole genome shotgun (WGS) entry which is preliminary data.</text>
</comment>
<gene>
    <name evidence="9" type="ORF">GCM10009560_62740</name>
</gene>
<dbReference type="InterPro" id="IPR050131">
    <property type="entry name" value="Peptidase_S8_subtilisin-like"/>
</dbReference>
<dbReference type="Proteomes" id="UP001501578">
    <property type="component" value="Unassembled WGS sequence"/>
</dbReference>
<dbReference type="InterPro" id="IPR015500">
    <property type="entry name" value="Peptidase_S8_subtilisin-rel"/>
</dbReference>
<evidence type="ECO:0000256" key="4">
    <source>
        <dbReference type="ARBA" id="ARBA00022825"/>
    </source>
</evidence>
<dbReference type="InterPro" id="IPR023828">
    <property type="entry name" value="Peptidase_S8_Ser-AS"/>
</dbReference>
<dbReference type="PROSITE" id="PS00138">
    <property type="entry name" value="SUBTILASE_SER"/>
    <property type="match status" value="1"/>
</dbReference>
<feature type="compositionally biased region" description="Pro residues" evidence="7">
    <location>
        <begin position="15"/>
        <end position="27"/>
    </location>
</feature>
<accession>A0ABN1QT10</accession>
<evidence type="ECO:0000256" key="2">
    <source>
        <dbReference type="ARBA" id="ARBA00022670"/>
    </source>
</evidence>
<evidence type="ECO:0000259" key="8">
    <source>
        <dbReference type="Pfam" id="PF00082"/>
    </source>
</evidence>
<protein>
    <submittedName>
        <fullName evidence="9">S8 family serine peptidase</fullName>
    </submittedName>
</protein>
<evidence type="ECO:0000313" key="10">
    <source>
        <dbReference type="Proteomes" id="UP001501578"/>
    </source>
</evidence>
<feature type="region of interest" description="Disordered" evidence="7">
    <location>
        <begin position="14"/>
        <end position="33"/>
    </location>
</feature>
<dbReference type="SUPFAM" id="SSF52743">
    <property type="entry name" value="Subtilisin-like"/>
    <property type="match status" value="1"/>
</dbReference>
<dbReference type="InterPro" id="IPR036852">
    <property type="entry name" value="Peptidase_S8/S53_dom_sf"/>
</dbReference>
<dbReference type="InterPro" id="IPR023827">
    <property type="entry name" value="Peptidase_S8_Asp-AS"/>
</dbReference>
<dbReference type="PRINTS" id="PR00723">
    <property type="entry name" value="SUBTILISIN"/>
</dbReference>
<dbReference type="Gene3D" id="3.40.50.200">
    <property type="entry name" value="Peptidase S8/S53 domain"/>
    <property type="match status" value="1"/>
</dbReference>
<keyword evidence="10" id="KW-1185">Reference proteome</keyword>
<dbReference type="PROSITE" id="PS51892">
    <property type="entry name" value="SUBTILASE"/>
    <property type="match status" value="1"/>
</dbReference>
<dbReference type="Gene3D" id="3.50.30.30">
    <property type="match status" value="1"/>
</dbReference>
<proteinExistence type="inferred from homology"/>
<feature type="active site" description="Charge relay system" evidence="5">
    <location>
        <position position="244"/>
    </location>
</feature>
<feature type="active site" description="Charge relay system" evidence="5">
    <location>
        <position position="212"/>
    </location>
</feature>
<dbReference type="PROSITE" id="PS00136">
    <property type="entry name" value="SUBTILASE_ASP"/>
    <property type="match status" value="1"/>
</dbReference>
<evidence type="ECO:0000256" key="3">
    <source>
        <dbReference type="ARBA" id="ARBA00022801"/>
    </source>
</evidence>
<evidence type="ECO:0000256" key="6">
    <source>
        <dbReference type="RuleBase" id="RU003355"/>
    </source>
</evidence>
<dbReference type="PANTHER" id="PTHR43806">
    <property type="entry name" value="PEPTIDASE S8"/>
    <property type="match status" value="1"/>
</dbReference>
<comment type="similarity">
    <text evidence="1 5 6">Belongs to the peptidase S8 family.</text>
</comment>
<feature type="active site" description="Charge relay system" evidence="5">
    <location>
        <position position="414"/>
    </location>
</feature>
<dbReference type="InterPro" id="IPR046450">
    <property type="entry name" value="PA_dom_sf"/>
</dbReference>
<name>A0ABN1QT10_9ACTN</name>
<dbReference type="EMBL" id="BAAAHQ010000040">
    <property type="protein sequence ID" value="GAA0946756.1"/>
    <property type="molecule type" value="Genomic_DNA"/>
</dbReference>
<evidence type="ECO:0000256" key="5">
    <source>
        <dbReference type="PROSITE-ProRule" id="PRU01240"/>
    </source>
</evidence>